<feature type="domain" description="Oxidoreductase molybdopterin-binding" evidence="5">
    <location>
        <begin position="44"/>
        <end position="216"/>
    </location>
</feature>
<dbReference type="SUPFAM" id="SSF56524">
    <property type="entry name" value="Oxidoreductase molybdopterin-binding domain"/>
    <property type="match status" value="1"/>
</dbReference>
<keyword evidence="4" id="KW-0560">Oxidoreductase</keyword>
<dbReference type="GO" id="GO:0043546">
    <property type="term" value="F:molybdopterin cofactor binding"/>
    <property type="evidence" value="ECO:0007669"/>
    <property type="project" value="TreeGrafter"/>
</dbReference>
<dbReference type="PANTHER" id="PTHR19372:SF7">
    <property type="entry name" value="SULFITE OXIDASE, MITOCHONDRIAL"/>
    <property type="match status" value="1"/>
</dbReference>
<comment type="caution">
    <text evidence="7">The sequence shown here is derived from an EMBL/GenBank/DDBJ whole genome shotgun (WGS) entry which is preliminary data.</text>
</comment>
<dbReference type="Pfam" id="PF00174">
    <property type="entry name" value="Oxidored_molyb"/>
    <property type="match status" value="1"/>
</dbReference>
<keyword evidence="8" id="KW-1185">Reference proteome</keyword>
<evidence type="ECO:0000256" key="4">
    <source>
        <dbReference type="ARBA" id="ARBA00023002"/>
    </source>
</evidence>
<dbReference type="EMBL" id="WOCA01000019">
    <property type="protein sequence ID" value="MUK90299.1"/>
    <property type="molecule type" value="Genomic_DNA"/>
</dbReference>
<keyword evidence="3" id="KW-0479">Metal-binding</keyword>
<keyword evidence="2" id="KW-0500">Molybdenum</keyword>
<dbReference type="InterPro" id="IPR000572">
    <property type="entry name" value="OxRdtase_Mopterin-bd_dom"/>
</dbReference>
<dbReference type="CDD" id="cd02110">
    <property type="entry name" value="SO_family_Moco_dimer"/>
    <property type="match status" value="1"/>
</dbReference>
<dbReference type="GO" id="GO:0006790">
    <property type="term" value="P:sulfur compound metabolic process"/>
    <property type="evidence" value="ECO:0007669"/>
    <property type="project" value="TreeGrafter"/>
</dbReference>
<feature type="domain" description="Moybdenum cofactor oxidoreductase dimerisation" evidence="6">
    <location>
        <begin position="240"/>
        <end position="351"/>
    </location>
</feature>
<dbReference type="InterPro" id="IPR014756">
    <property type="entry name" value="Ig_E-set"/>
</dbReference>
<dbReference type="AlphaFoldDB" id="A0A6N8FQH6"/>
<evidence type="ECO:0000313" key="7">
    <source>
        <dbReference type="EMBL" id="MUK90299.1"/>
    </source>
</evidence>
<dbReference type="GO" id="GO:0020037">
    <property type="term" value="F:heme binding"/>
    <property type="evidence" value="ECO:0007669"/>
    <property type="project" value="TreeGrafter"/>
</dbReference>
<name>A0A6N8FQH6_9BACI</name>
<dbReference type="Pfam" id="PF03404">
    <property type="entry name" value="Mo-co_dimer"/>
    <property type="match status" value="1"/>
</dbReference>
<dbReference type="GO" id="GO:0030151">
    <property type="term" value="F:molybdenum ion binding"/>
    <property type="evidence" value="ECO:0007669"/>
    <property type="project" value="InterPro"/>
</dbReference>
<dbReference type="InterPro" id="IPR005066">
    <property type="entry name" value="MoCF_OxRdtse_dimer"/>
</dbReference>
<sequence>MQQPNVRPYLITKSLSPENQETPIPFVQSDRVDKRLFFKRNHFSYPHLLSSSLYSLEIDGSVINPIKISLQHILKLPAKEVHTVLECAGNKRGFFRPKVFGEQWGKGAISQGVWRGISLKTLLQFTGLLDIEKEVVFIGNDYGKTTNSKQLHYFARSLPIEQALHEDTIIAYQYNGNPIPFKHGFPFRLIVPNWYAMASVKWVKRIEVIEKSFDGPFQCEDYIYYPNKENDAGAWPVTTKNVNSTIQKPLHMDELDTGKHIVKGIAWTGIGLITKVEISLNNGKSWNECELITTPKPYQWVQWEYEWNAAEKGEYTILSRATDSEGNKQPLIAYWNRKGYGYNAVDQIKIKID</sequence>
<gene>
    <name evidence="7" type="ORF">GMD78_18145</name>
</gene>
<dbReference type="InterPro" id="IPR036374">
    <property type="entry name" value="OxRdtase_Mopterin-bd_sf"/>
</dbReference>
<evidence type="ECO:0000259" key="6">
    <source>
        <dbReference type="Pfam" id="PF03404"/>
    </source>
</evidence>
<evidence type="ECO:0000256" key="3">
    <source>
        <dbReference type="ARBA" id="ARBA00022723"/>
    </source>
</evidence>
<comment type="cofactor">
    <cofactor evidence="1">
        <name>Mo-molybdopterin</name>
        <dbReference type="ChEBI" id="CHEBI:71302"/>
    </cofactor>
</comment>
<evidence type="ECO:0000313" key="8">
    <source>
        <dbReference type="Proteomes" id="UP000469125"/>
    </source>
</evidence>
<dbReference type="PANTHER" id="PTHR19372">
    <property type="entry name" value="SULFITE REDUCTASE"/>
    <property type="match status" value="1"/>
</dbReference>
<dbReference type="Gene3D" id="3.90.420.10">
    <property type="entry name" value="Oxidoreductase, molybdopterin-binding domain"/>
    <property type="match status" value="1"/>
</dbReference>
<dbReference type="SUPFAM" id="SSF81296">
    <property type="entry name" value="E set domains"/>
    <property type="match status" value="1"/>
</dbReference>
<organism evidence="7 8">
    <name type="scientific">Ornithinibacillus caprae</name>
    <dbReference type="NCBI Taxonomy" id="2678566"/>
    <lineage>
        <taxon>Bacteria</taxon>
        <taxon>Bacillati</taxon>
        <taxon>Bacillota</taxon>
        <taxon>Bacilli</taxon>
        <taxon>Bacillales</taxon>
        <taxon>Bacillaceae</taxon>
        <taxon>Ornithinibacillus</taxon>
    </lineage>
</organism>
<accession>A0A6N8FQH6</accession>
<dbReference type="Gene3D" id="2.60.40.650">
    <property type="match status" value="1"/>
</dbReference>
<protein>
    <submittedName>
        <fullName evidence="7">Molybdopterin-dependent oxidoreductase</fullName>
    </submittedName>
</protein>
<dbReference type="InterPro" id="IPR008335">
    <property type="entry name" value="Mopterin_OxRdtase_euk"/>
</dbReference>
<dbReference type="Proteomes" id="UP000469125">
    <property type="component" value="Unassembled WGS sequence"/>
</dbReference>
<dbReference type="PRINTS" id="PR00407">
    <property type="entry name" value="EUMOPTERIN"/>
</dbReference>
<proteinExistence type="predicted"/>
<dbReference type="GO" id="GO:0008482">
    <property type="term" value="F:sulfite oxidase activity"/>
    <property type="evidence" value="ECO:0007669"/>
    <property type="project" value="TreeGrafter"/>
</dbReference>
<evidence type="ECO:0000256" key="2">
    <source>
        <dbReference type="ARBA" id="ARBA00022505"/>
    </source>
</evidence>
<reference evidence="7 8" key="1">
    <citation type="submission" date="2019-11" db="EMBL/GenBank/DDBJ databases">
        <authorList>
            <person name="Li X."/>
        </authorList>
    </citation>
    <scope>NUCLEOTIDE SEQUENCE [LARGE SCALE GENOMIC DNA]</scope>
    <source>
        <strain evidence="7 8">L9</strain>
    </source>
</reference>
<evidence type="ECO:0000256" key="1">
    <source>
        <dbReference type="ARBA" id="ARBA00001924"/>
    </source>
</evidence>
<evidence type="ECO:0000259" key="5">
    <source>
        <dbReference type="Pfam" id="PF00174"/>
    </source>
</evidence>